<dbReference type="EMBL" id="JALJOR010000008">
    <property type="protein sequence ID" value="KAK9812635.1"/>
    <property type="molecule type" value="Genomic_DNA"/>
</dbReference>
<evidence type="ECO:0000313" key="1">
    <source>
        <dbReference type="EMBL" id="KAK9812635.1"/>
    </source>
</evidence>
<dbReference type="AlphaFoldDB" id="A0AAW1PS38"/>
<gene>
    <name evidence="1" type="ORF">WJX72_000997</name>
</gene>
<evidence type="ECO:0008006" key="3">
    <source>
        <dbReference type="Google" id="ProtNLM"/>
    </source>
</evidence>
<name>A0AAW1PS38_9CHLO</name>
<keyword evidence="2" id="KW-1185">Reference proteome</keyword>
<accession>A0AAW1PS38</accession>
<sequence>MSDGTTVSARDAWVLALVNKFPGSESLRGFLGRWLFYDSPGAEEEDVTSTFTCIRTYAFVTEEDGNAVVYFRNFHEEHPASGEPVQREQDGIWESVFVRPYSDAYFQGSMALTEQERQSGLPGCMFWRSIPIHADMVVRISPCLPPHPLSESSERMVGAGWGPAAMANAVWAFEAIFGDMRHRWSMGPLYSMQTLRLVSHFYIKEHGTTINPSQPIHFAEHRPDETPRPRLDSDVQKWMDGGQWKGTLTEAIWDEDGDYMQLRPRPAVWSPPSRQSHKLFLYPDAMYGLYPEVLPMVDETAEPTFSNSVRFEVGGMMRDREEFQRITLCYSVSGRAESIIWEVYRPDPHLGSSSDEIQ</sequence>
<reference evidence="1 2" key="1">
    <citation type="journal article" date="2024" name="Nat. Commun.">
        <title>Phylogenomics reveals the evolutionary origins of lichenization in chlorophyte algae.</title>
        <authorList>
            <person name="Puginier C."/>
            <person name="Libourel C."/>
            <person name="Otte J."/>
            <person name="Skaloud P."/>
            <person name="Haon M."/>
            <person name="Grisel S."/>
            <person name="Petersen M."/>
            <person name="Berrin J.G."/>
            <person name="Delaux P.M."/>
            <person name="Dal Grande F."/>
            <person name="Keller J."/>
        </authorList>
    </citation>
    <scope>NUCLEOTIDE SEQUENCE [LARGE SCALE GENOMIC DNA]</scope>
    <source>
        <strain evidence="1 2">SAG 2043</strain>
    </source>
</reference>
<comment type="caution">
    <text evidence="1">The sequence shown here is derived from an EMBL/GenBank/DDBJ whole genome shotgun (WGS) entry which is preliminary data.</text>
</comment>
<dbReference type="Proteomes" id="UP001489004">
    <property type="component" value="Unassembled WGS sequence"/>
</dbReference>
<proteinExistence type="predicted"/>
<protein>
    <recommendedName>
        <fullName evidence="3">DUF3598 domain-containing protein</fullName>
    </recommendedName>
</protein>
<evidence type="ECO:0000313" key="2">
    <source>
        <dbReference type="Proteomes" id="UP001489004"/>
    </source>
</evidence>
<organism evidence="1 2">
    <name type="scientific">[Myrmecia] bisecta</name>
    <dbReference type="NCBI Taxonomy" id="41462"/>
    <lineage>
        <taxon>Eukaryota</taxon>
        <taxon>Viridiplantae</taxon>
        <taxon>Chlorophyta</taxon>
        <taxon>core chlorophytes</taxon>
        <taxon>Trebouxiophyceae</taxon>
        <taxon>Trebouxiales</taxon>
        <taxon>Trebouxiaceae</taxon>
        <taxon>Myrmecia</taxon>
    </lineage>
</organism>